<dbReference type="GO" id="GO:0000723">
    <property type="term" value="P:telomere maintenance"/>
    <property type="evidence" value="ECO:0007669"/>
    <property type="project" value="InterPro"/>
</dbReference>
<dbReference type="Gene3D" id="3.40.50.300">
    <property type="entry name" value="P-loop containing nucleotide triphosphate hydrolases"/>
    <property type="match status" value="1"/>
</dbReference>
<keyword evidence="1" id="KW-0347">Helicase</keyword>
<dbReference type="Proteomes" id="UP001372338">
    <property type="component" value="Unassembled WGS sequence"/>
</dbReference>
<dbReference type="InterPro" id="IPR027417">
    <property type="entry name" value="P-loop_NTPase"/>
</dbReference>
<feature type="domain" description="Helitron helicase-like" evidence="4">
    <location>
        <begin position="469"/>
        <end position="650"/>
    </location>
</feature>
<gene>
    <name evidence="5" type="ORF">RIF29_27158</name>
</gene>
<evidence type="ECO:0000313" key="6">
    <source>
        <dbReference type="Proteomes" id="UP001372338"/>
    </source>
</evidence>
<dbReference type="EC" id="5.6.2.3" evidence="1"/>
<reference evidence="5 6" key="1">
    <citation type="submission" date="2024-01" db="EMBL/GenBank/DDBJ databases">
        <title>The genomes of 5 underutilized Papilionoideae crops provide insights into root nodulation and disease resistanc.</title>
        <authorList>
            <person name="Yuan L."/>
        </authorList>
    </citation>
    <scope>NUCLEOTIDE SEQUENCE [LARGE SCALE GENOMIC DNA]</scope>
    <source>
        <strain evidence="5">ZHUSHIDOU_FW_LH</strain>
        <tissue evidence="5">Leaf</tissue>
    </source>
</reference>
<comment type="catalytic activity">
    <reaction evidence="1">
        <text>ATP + H2O = ADP + phosphate + H(+)</text>
        <dbReference type="Rhea" id="RHEA:13065"/>
        <dbReference type="ChEBI" id="CHEBI:15377"/>
        <dbReference type="ChEBI" id="CHEBI:15378"/>
        <dbReference type="ChEBI" id="CHEBI:30616"/>
        <dbReference type="ChEBI" id="CHEBI:43474"/>
        <dbReference type="ChEBI" id="CHEBI:456216"/>
        <dbReference type="EC" id="5.6.2.3"/>
    </reaction>
</comment>
<keyword evidence="1" id="KW-0378">Hydrolase</keyword>
<comment type="similarity">
    <text evidence="1">Belongs to the helicase family.</text>
</comment>
<keyword evidence="1" id="KW-0227">DNA damage</keyword>
<keyword evidence="1" id="KW-0067">ATP-binding</keyword>
<dbReference type="Pfam" id="PF05970">
    <property type="entry name" value="PIF1"/>
    <property type="match status" value="1"/>
</dbReference>
<dbReference type="EMBL" id="JAYWIO010000005">
    <property type="protein sequence ID" value="KAK7260859.1"/>
    <property type="molecule type" value="Genomic_DNA"/>
</dbReference>
<keyword evidence="1" id="KW-0234">DNA repair</keyword>
<protein>
    <recommendedName>
        <fullName evidence="1">ATP-dependent DNA helicase</fullName>
        <ecNumber evidence="1">5.6.2.3</ecNumber>
    </recommendedName>
</protein>
<dbReference type="GO" id="GO:0006310">
    <property type="term" value="P:DNA recombination"/>
    <property type="evidence" value="ECO:0007669"/>
    <property type="project" value="UniProtKB-KW"/>
</dbReference>
<proteinExistence type="inferred from homology"/>
<evidence type="ECO:0000256" key="2">
    <source>
        <dbReference type="SAM" id="Phobius"/>
    </source>
</evidence>
<dbReference type="GO" id="GO:0006281">
    <property type="term" value="P:DNA repair"/>
    <property type="evidence" value="ECO:0007669"/>
    <property type="project" value="UniProtKB-KW"/>
</dbReference>
<dbReference type="InterPro" id="IPR010285">
    <property type="entry name" value="DNA_helicase_pif1-like_DEAD"/>
</dbReference>
<dbReference type="InterPro" id="IPR025476">
    <property type="entry name" value="Helitron_helicase-like"/>
</dbReference>
<feature type="domain" description="DNA helicase Pif1-like DEAD-box helicase" evidence="3">
    <location>
        <begin position="1091"/>
        <end position="1234"/>
    </location>
</feature>
<keyword evidence="2" id="KW-0472">Membrane</keyword>
<keyword evidence="2" id="KW-0812">Transmembrane</keyword>
<accession>A0AAN9I0S4</accession>
<keyword evidence="2" id="KW-1133">Transmembrane helix</keyword>
<comment type="cofactor">
    <cofactor evidence="1">
        <name>Mg(2+)</name>
        <dbReference type="ChEBI" id="CHEBI:18420"/>
    </cofactor>
</comment>
<comment type="caution">
    <text evidence="5">The sequence shown here is derived from an EMBL/GenBank/DDBJ whole genome shotgun (WGS) entry which is preliminary data.</text>
</comment>
<dbReference type="PANTHER" id="PTHR10492:SF94">
    <property type="entry name" value="ATP-DEPENDENT DNA HELICASE"/>
    <property type="match status" value="1"/>
</dbReference>
<organism evidence="5 6">
    <name type="scientific">Crotalaria pallida</name>
    <name type="common">Smooth rattlebox</name>
    <name type="synonym">Crotalaria striata</name>
    <dbReference type="NCBI Taxonomy" id="3830"/>
    <lineage>
        <taxon>Eukaryota</taxon>
        <taxon>Viridiplantae</taxon>
        <taxon>Streptophyta</taxon>
        <taxon>Embryophyta</taxon>
        <taxon>Tracheophyta</taxon>
        <taxon>Spermatophyta</taxon>
        <taxon>Magnoliopsida</taxon>
        <taxon>eudicotyledons</taxon>
        <taxon>Gunneridae</taxon>
        <taxon>Pentapetalae</taxon>
        <taxon>rosids</taxon>
        <taxon>fabids</taxon>
        <taxon>Fabales</taxon>
        <taxon>Fabaceae</taxon>
        <taxon>Papilionoideae</taxon>
        <taxon>50 kb inversion clade</taxon>
        <taxon>genistoids sensu lato</taxon>
        <taxon>core genistoids</taxon>
        <taxon>Crotalarieae</taxon>
        <taxon>Crotalaria</taxon>
    </lineage>
</organism>
<dbReference type="SUPFAM" id="SSF52540">
    <property type="entry name" value="P-loop containing nucleoside triphosphate hydrolases"/>
    <property type="match status" value="1"/>
</dbReference>
<evidence type="ECO:0000259" key="4">
    <source>
        <dbReference type="Pfam" id="PF14214"/>
    </source>
</evidence>
<dbReference type="Pfam" id="PF14214">
    <property type="entry name" value="Helitron_like_N"/>
    <property type="match status" value="1"/>
</dbReference>
<feature type="transmembrane region" description="Helical" evidence="2">
    <location>
        <begin position="12"/>
        <end position="32"/>
    </location>
</feature>
<dbReference type="GO" id="GO:0005524">
    <property type="term" value="F:ATP binding"/>
    <property type="evidence" value="ECO:0007669"/>
    <property type="project" value="UniProtKB-KW"/>
</dbReference>
<dbReference type="GO" id="GO:0016787">
    <property type="term" value="F:hydrolase activity"/>
    <property type="evidence" value="ECO:0007669"/>
    <property type="project" value="UniProtKB-KW"/>
</dbReference>
<dbReference type="PANTHER" id="PTHR10492">
    <property type="match status" value="1"/>
</dbReference>
<evidence type="ECO:0000256" key="1">
    <source>
        <dbReference type="RuleBase" id="RU363044"/>
    </source>
</evidence>
<evidence type="ECO:0000313" key="5">
    <source>
        <dbReference type="EMBL" id="KAK7260859.1"/>
    </source>
</evidence>
<name>A0AAN9I0S4_CROPI</name>
<sequence>MDLGISDELLGTFAPILVYWIYSGIYVVLGLFSENFRLHSKQDEDEKNLVSKSAVVKGVLLQQVVQAMESMKLKYLKSDSMMELTNAPGSTDKEIEAVGTKVKMKTDKIAKTLDKVARDSKSNKAKVVVEVQMEREDAAERQRVVQFRGTHDDEAGPSHARIPSPTHYQNVQTTINEHTHGRGTRRRDSFQSFHNSARNFQPTQRMTRSHLPSPRTCTHCNARLFYNETRNICCSDGKFQIPQVNPPQELREIFLANTAEGRHFRQHIRSYNHILAFTSMGVHVDENLAGTGRGIYTFRAQGAIYHNIGGFYPNEGSRPRFLQLYIYDTEHELQNRMQENTNLHETLVHKLQQILHTYNPFVHVFRQLAQHPNVNECSLLIKERPANQRQYHLPTTSQVAAIILDGDAESLASARDIRVETRTGNLMRIQETVGYYDPLQYPLLLPFGTYGWDLHTHNNNGEHITCRQYYSYLLQIRPNDQSLFLRVGRLLQQYVVDNYVKIESARLRYIRDNQPEIRAEMYQGLEDALHAGETNASNVGTRTILPSSFIGGRRDLTGRYEDGMGIVLHDGKPDIFLTMTCNPSWKEITDELGPNETAQDRPDLTARIFRSKFQQLKDDVINKGVLGKVKSYMYVTEFQKRGLPHVHMLLILENNDKLRNPEDYDSVVSAEIPRGEQNAELRQAVLKHMIHGPCGPLNPNSPCMKNGQCKKNFPKMFCEQTRQGIDSYPEYRRRNTEPIQINRNVAVDNGWVVAFNDWLLLKYDCHINVEVCSNIKSIKYLYKYVYKGPDRIAMEVHRGTTIDEIQQYVDARWICAPEAFWKIFRFTLYKLYPSVQRLHIHLPNRHQVRFYIHDNVENILNDAYNSHTMLTEFFALNHGDHEARRYLYREIPEHYTWSSTNKAWYRRRSRQKAIGRIYTVYPSQEEKFYLRVLLNHVRGPTCWEDLLTVNGTQYQKFKQSAQQWGLLESDNSIRDCLVEASNLRAPVSLRRLFATILIFCEPTDVRSLWDEFHIYMEEDYVASTTPTATYRTDTLLRDLNDLLIQHGKQTTDFDLPEPTLGPNHNTVIPQLIREEQEVQIPHSDLDAVNDLNVDQLNAFNAIMSAVENRQCQVFFVDGPGGTGKTFLYRALIARLRSAGNIVLATATSRIAATLLPGGRTAHSRFKIPINPEPSSVCNISKQSDLAKLIRQTTAIIWDEAPMAYRYAFETLDRTFKDILDNDAPFGGKIMIMGGGGFSPGTTCCQKR</sequence>
<keyword evidence="6" id="KW-1185">Reference proteome</keyword>
<dbReference type="GO" id="GO:0043139">
    <property type="term" value="F:5'-3' DNA helicase activity"/>
    <property type="evidence" value="ECO:0007669"/>
    <property type="project" value="UniProtKB-EC"/>
</dbReference>
<evidence type="ECO:0000259" key="3">
    <source>
        <dbReference type="Pfam" id="PF05970"/>
    </source>
</evidence>
<keyword evidence="1" id="KW-0233">DNA recombination</keyword>
<keyword evidence="1" id="KW-0547">Nucleotide-binding</keyword>
<dbReference type="AlphaFoldDB" id="A0AAN9I0S4"/>